<dbReference type="EMBL" id="JARAWC010000092">
    <property type="protein sequence ID" value="MDX2967281.1"/>
    <property type="molecule type" value="Genomic_DNA"/>
</dbReference>
<accession>A0AAP6EML1</accession>
<keyword evidence="3" id="KW-1185">Reference proteome</keyword>
<sequence>MTAYDPLHDTAKQSRIIPGPLETELSLARKLLDSIAAWNIHDHNTMVRAAASLDYRLRALLAAVETERGESR</sequence>
<dbReference type="GeneID" id="69813971"/>
<proteinExistence type="predicted"/>
<evidence type="ECO:0000313" key="2">
    <source>
        <dbReference type="EMBL" id="MDX3016751.1"/>
    </source>
</evidence>
<protein>
    <submittedName>
        <fullName evidence="1">Uncharacterized protein</fullName>
    </submittedName>
</protein>
<dbReference type="RefSeq" id="WP_010356569.1">
    <property type="nucleotide sequence ID" value="NZ_JAGJBY010000004.1"/>
</dbReference>
<gene>
    <name evidence="1" type="ORF">PV399_47445</name>
    <name evidence="2" type="ORF">PV666_02485</name>
</gene>
<dbReference type="AlphaFoldDB" id="A0AAP6EML1"/>
<dbReference type="Proteomes" id="UP001282288">
    <property type="component" value="Unassembled WGS sequence"/>
</dbReference>
<reference evidence="1 3" key="1">
    <citation type="journal article" date="2023" name="Microb. Genom.">
        <title>Mesoterricola silvestris gen. nov., sp. nov., Mesoterricola sediminis sp. nov., Geothrix oryzae sp. nov., Geothrix edaphica sp. nov., Geothrix rubra sp. nov., and Geothrix limicola sp. nov., six novel members of Acidobacteriota isolated from soils.</title>
        <authorList>
            <person name="Weisberg A.J."/>
            <person name="Pearce E."/>
            <person name="Kramer C.G."/>
            <person name="Chang J.H."/>
            <person name="Clarke C.R."/>
        </authorList>
    </citation>
    <scope>NUCLEOTIDE SEQUENCE</scope>
    <source>
        <strain evidence="2 3">NB05-1H</strain>
        <strain evidence="1">NRRL_B-16521</strain>
    </source>
</reference>
<evidence type="ECO:0000313" key="4">
    <source>
        <dbReference type="Proteomes" id="UP001282288"/>
    </source>
</evidence>
<dbReference type="EMBL" id="JARAWP010000001">
    <property type="protein sequence ID" value="MDX3016751.1"/>
    <property type="molecule type" value="Genomic_DNA"/>
</dbReference>
<dbReference type="Proteomes" id="UP001272987">
    <property type="component" value="Unassembled WGS sequence"/>
</dbReference>
<evidence type="ECO:0000313" key="1">
    <source>
        <dbReference type="EMBL" id="MDX2967281.1"/>
    </source>
</evidence>
<comment type="caution">
    <text evidence="1">The sequence shown here is derived from an EMBL/GenBank/DDBJ whole genome shotgun (WGS) entry which is preliminary data.</text>
</comment>
<evidence type="ECO:0000313" key="3">
    <source>
        <dbReference type="Proteomes" id="UP001272987"/>
    </source>
</evidence>
<organism evidence="1 4">
    <name type="scientific">Streptomyces acidiscabies</name>
    <dbReference type="NCBI Taxonomy" id="42234"/>
    <lineage>
        <taxon>Bacteria</taxon>
        <taxon>Bacillati</taxon>
        <taxon>Actinomycetota</taxon>
        <taxon>Actinomycetes</taxon>
        <taxon>Kitasatosporales</taxon>
        <taxon>Streptomycetaceae</taxon>
        <taxon>Streptomyces</taxon>
    </lineage>
</organism>
<name>A0AAP6EML1_9ACTN</name>